<proteinExistence type="inferred from homology"/>
<feature type="active site" description="Nucleophile" evidence="4">
    <location>
        <position position="223"/>
    </location>
</feature>
<comment type="similarity">
    <text evidence="1">Belongs to the peptidase S45 family.</text>
</comment>
<keyword evidence="5" id="KW-0106">Calcium</keyword>
<evidence type="ECO:0000313" key="7">
    <source>
        <dbReference type="EMBL" id="ABJ85895.1"/>
    </source>
</evidence>
<dbReference type="Gene3D" id="3.60.20.10">
    <property type="entry name" value="Glutamine Phosphoribosylpyrophosphate, subunit 1, domain 1"/>
    <property type="match status" value="1"/>
</dbReference>
<dbReference type="OrthoDB" id="9759796at2"/>
<name>Q01WS0_SOLUE</name>
<dbReference type="EMBL" id="CP000473">
    <property type="protein sequence ID" value="ABJ85895.1"/>
    <property type="molecule type" value="Genomic_DNA"/>
</dbReference>
<dbReference type="PANTHER" id="PTHR34218:SF4">
    <property type="entry name" value="ACYL-HOMOSERINE LACTONE ACYLASE QUIP"/>
    <property type="match status" value="1"/>
</dbReference>
<dbReference type="InterPro" id="IPR029055">
    <property type="entry name" value="Ntn_hydrolases_N"/>
</dbReference>
<comment type="cofactor">
    <cofactor evidence="5">
        <name>Ca(2+)</name>
        <dbReference type="ChEBI" id="CHEBI:29108"/>
    </cofactor>
    <text evidence="5">Binds 1 Ca(2+) ion per dimer.</text>
</comment>
<keyword evidence="2 7" id="KW-0378">Hydrolase</keyword>
<dbReference type="MEROPS" id="S45.003"/>
<evidence type="ECO:0000256" key="1">
    <source>
        <dbReference type="ARBA" id="ARBA00006586"/>
    </source>
</evidence>
<dbReference type="GO" id="GO:0017000">
    <property type="term" value="P:antibiotic biosynthetic process"/>
    <property type="evidence" value="ECO:0007669"/>
    <property type="project" value="InterPro"/>
</dbReference>
<reference evidence="7" key="1">
    <citation type="submission" date="2006-10" db="EMBL/GenBank/DDBJ databases">
        <title>Complete sequence of Solibacter usitatus Ellin6076.</title>
        <authorList>
            <consortium name="US DOE Joint Genome Institute"/>
            <person name="Copeland A."/>
            <person name="Lucas S."/>
            <person name="Lapidus A."/>
            <person name="Barry K."/>
            <person name="Detter J.C."/>
            <person name="Glavina del Rio T."/>
            <person name="Hammon N."/>
            <person name="Israni S."/>
            <person name="Dalin E."/>
            <person name="Tice H."/>
            <person name="Pitluck S."/>
            <person name="Thompson L.S."/>
            <person name="Brettin T."/>
            <person name="Bruce D."/>
            <person name="Han C."/>
            <person name="Tapia R."/>
            <person name="Gilna P."/>
            <person name="Schmutz J."/>
            <person name="Larimer F."/>
            <person name="Land M."/>
            <person name="Hauser L."/>
            <person name="Kyrpides N."/>
            <person name="Mikhailova N."/>
            <person name="Janssen P.H."/>
            <person name="Kuske C.R."/>
            <person name="Richardson P."/>
        </authorList>
    </citation>
    <scope>NUCLEOTIDE SEQUENCE</scope>
    <source>
        <strain evidence="7">Ellin6076</strain>
    </source>
</reference>
<feature type="binding site" evidence="5">
    <location>
        <position position="192"/>
    </location>
    <ligand>
        <name>Ca(2+)</name>
        <dbReference type="ChEBI" id="CHEBI:29108"/>
    </ligand>
</feature>
<dbReference type="CDD" id="cd03747">
    <property type="entry name" value="Ntn_PGA_like"/>
    <property type="match status" value="1"/>
</dbReference>
<dbReference type="Pfam" id="PF01804">
    <property type="entry name" value="Penicil_amidase"/>
    <property type="match status" value="1"/>
</dbReference>
<evidence type="ECO:0000256" key="2">
    <source>
        <dbReference type="ARBA" id="ARBA00022801"/>
    </source>
</evidence>
<feature type="transmembrane region" description="Helical" evidence="6">
    <location>
        <begin position="12"/>
        <end position="33"/>
    </location>
</feature>
<dbReference type="EC" id="3.5.1.11" evidence="7"/>
<evidence type="ECO:0000256" key="5">
    <source>
        <dbReference type="PIRSR" id="PIRSR001227-2"/>
    </source>
</evidence>
<evidence type="ECO:0000256" key="6">
    <source>
        <dbReference type="SAM" id="Phobius"/>
    </source>
</evidence>
<dbReference type="AlphaFoldDB" id="Q01WS0"/>
<evidence type="ECO:0000256" key="3">
    <source>
        <dbReference type="ARBA" id="ARBA00023145"/>
    </source>
</evidence>
<protein>
    <submittedName>
        <fullName evidence="7">Penicillin amidase</fullName>
        <ecNumber evidence="7">3.5.1.11</ecNumber>
    </submittedName>
</protein>
<dbReference type="eggNOG" id="COG2366">
    <property type="taxonomic scope" value="Bacteria"/>
</dbReference>
<dbReference type="InParanoid" id="Q01WS0"/>
<dbReference type="InterPro" id="IPR014395">
    <property type="entry name" value="Pen/GL7ACA/AHL_acylase"/>
</dbReference>
<organism evidence="7">
    <name type="scientific">Solibacter usitatus (strain Ellin6076)</name>
    <dbReference type="NCBI Taxonomy" id="234267"/>
    <lineage>
        <taxon>Bacteria</taxon>
        <taxon>Pseudomonadati</taxon>
        <taxon>Acidobacteriota</taxon>
        <taxon>Terriglobia</taxon>
        <taxon>Bryobacterales</taxon>
        <taxon>Solibacteraceae</taxon>
        <taxon>Candidatus Solibacter</taxon>
    </lineage>
</organism>
<dbReference type="PANTHER" id="PTHR34218">
    <property type="entry name" value="PEPTIDASE S45 PENICILLIN AMIDASE"/>
    <property type="match status" value="1"/>
</dbReference>
<dbReference type="KEGG" id="sus:Acid_4936"/>
<dbReference type="InterPro" id="IPR002692">
    <property type="entry name" value="S45"/>
</dbReference>
<dbReference type="GO" id="GO:0046872">
    <property type="term" value="F:metal ion binding"/>
    <property type="evidence" value="ECO:0007669"/>
    <property type="project" value="UniProtKB-KW"/>
</dbReference>
<keyword evidence="6" id="KW-0812">Transmembrane</keyword>
<dbReference type="HOGENOM" id="CLU_011790_0_1_0"/>
<feature type="binding site" evidence="5">
    <location>
        <position position="298"/>
    </location>
    <ligand>
        <name>Ca(2+)</name>
        <dbReference type="ChEBI" id="CHEBI:29108"/>
    </ligand>
</feature>
<keyword evidence="5" id="KW-0479">Metal-binding</keyword>
<dbReference type="Gene3D" id="1.10.439.10">
    <property type="entry name" value="Penicillin Amidohydrolase, domain 1"/>
    <property type="match status" value="1"/>
</dbReference>
<dbReference type="SUPFAM" id="SSF56235">
    <property type="entry name" value="N-terminal nucleophile aminohydrolases (Ntn hydrolases)"/>
    <property type="match status" value="1"/>
</dbReference>
<dbReference type="PIRSF" id="PIRSF001227">
    <property type="entry name" value="Pen_acylase"/>
    <property type="match status" value="1"/>
</dbReference>
<dbReference type="InterPro" id="IPR023343">
    <property type="entry name" value="Penicillin_amidase_dom1"/>
</dbReference>
<keyword evidence="6" id="KW-1133">Transmembrane helix</keyword>
<keyword evidence="6" id="KW-0472">Membrane</keyword>
<dbReference type="InterPro" id="IPR043146">
    <property type="entry name" value="Penicillin_amidase_N_B-knob"/>
</dbReference>
<dbReference type="STRING" id="234267.Acid_4936"/>
<sequence>MSRNLVAHAVKYVNYAIAFALIIAAIAVYWYVWRPLPQRSGSIDAALSAPATVEFGAHGEPHIRAASLDDAFFLQGYVTAQDRLFQMDALRRFAGGTLAEVFGPSLVESDREARKLRMRRIAEDAYGRLPDADRAAFAAYTRGVNQFIATHLNNLPVEFTLLRYQPRPWSTVDCLLLCLHMYRNLTTTWKDEIIKNNMLAQGDRAKVEFLFPMRGLVDGNPGSNAWVLSGKHTASGKPLLSNDMHLEYSLPGIWYMIYLDAPGLRVGGVSLPGAPGVIVGHNERIAWGITNLHFDVQDLYIEKFDDRTGRYLFRGQAEQARAEREIIRVKDRPAVEVDTWITRHGPIFIADGTQRLALRWTAAETGMLQFPFIDVDRAQNWEQFTAAVKRLPGPGSNFVYADVDGNIGYHAVGMLPRRRNYRGDIPVDGSSGNFEWDGFIPFEELPSVYNPPGGMIVTANQNPFPETFPYPLNGNFAPPQRFMQIRAMLSAHEGWRPSDMLTVQKDVYSAFSHFLARQIVDAYQRRNAHNPSLDDSVAMLREWNGQMDKDLPAPFLITLAYQHVRRAVAENASSASGLAYEFNMAPVVVQRLLTERPAGWFADYDDMLLRALADAVEEARRIQGREPKRWRYGQYLFIAINNPVTHQIPLVGKYFDIGPVPMSGSTTTVKQTSRSLAPSMRMTADLGDWDRSILNIPIGQSGQILSRHYSDQWLDYYNARSFPMQFNKVEPASTLQFRPTR</sequence>
<accession>Q01WS0</accession>
<evidence type="ECO:0000256" key="4">
    <source>
        <dbReference type="PIRSR" id="PIRSR001227-1"/>
    </source>
</evidence>
<keyword evidence="3" id="KW-0865">Zymogen</keyword>
<dbReference type="Gene3D" id="2.30.120.10">
    <property type="match status" value="1"/>
</dbReference>
<dbReference type="GO" id="GO:0008953">
    <property type="term" value="F:penicillin amidase activity"/>
    <property type="evidence" value="ECO:0007669"/>
    <property type="project" value="UniProtKB-EC"/>
</dbReference>
<feature type="binding site" evidence="5">
    <location>
        <position position="295"/>
    </location>
    <ligand>
        <name>Ca(2+)</name>
        <dbReference type="ChEBI" id="CHEBI:29108"/>
    </ligand>
</feature>
<gene>
    <name evidence="7" type="ordered locus">Acid_4936</name>
</gene>
<dbReference type="Gene3D" id="1.10.1400.10">
    <property type="match status" value="1"/>
</dbReference>
<dbReference type="InterPro" id="IPR043147">
    <property type="entry name" value="Penicillin_amidase_A-knob"/>
</dbReference>